<feature type="signal peptide" evidence="1">
    <location>
        <begin position="1"/>
        <end position="23"/>
    </location>
</feature>
<evidence type="ECO:0000313" key="3">
    <source>
        <dbReference type="WBParaSite" id="PSAMB.scaffold3size181960.g416.t1"/>
    </source>
</evidence>
<accession>A0A914WH16</accession>
<keyword evidence="2" id="KW-1185">Reference proteome</keyword>
<organism evidence="2 3">
    <name type="scientific">Plectus sambesii</name>
    <dbReference type="NCBI Taxonomy" id="2011161"/>
    <lineage>
        <taxon>Eukaryota</taxon>
        <taxon>Metazoa</taxon>
        <taxon>Ecdysozoa</taxon>
        <taxon>Nematoda</taxon>
        <taxon>Chromadorea</taxon>
        <taxon>Plectida</taxon>
        <taxon>Plectina</taxon>
        <taxon>Plectoidea</taxon>
        <taxon>Plectidae</taxon>
        <taxon>Plectus</taxon>
    </lineage>
</organism>
<evidence type="ECO:0000256" key="1">
    <source>
        <dbReference type="SAM" id="SignalP"/>
    </source>
</evidence>
<feature type="chain" id="PRO_5037709390" evidence="1">
    <location>
        <begin position="24"/>
        <end position="94"/>
    </location>
</feature>
<protein>
    <submittedName>
        <fullName evidence="3">Uncharacterized protein</fullName>
    </submittedName>
</protein>
<name>A0A914WH16_9BILA</name>
<dbReference type="WBParaSite" id="PSAMB.scaffold3size181960.g416.t1">
    <property type="protein sequence ID" value="PSAMB.scaffold3size181960.g416.t1"/>
    <property type="gene ID" value="PSAMB.scaffold3size181960.g416"/>
</dbReference>
<evidence type="ECO:0000313" key="2">
    <source>
        <dbReference type="Proteomes" id="UP000887566"/>
    </source>
</evidence>
<dbReference type="AlphaFoldDB" id="A0A914WH16"/>
<reference evidence="3" key="1">
    <citation type="submission" date="2022-11" db="UniProtKB">
        <authorList>
            <consortium name="WormBaseParasite"/>
        </authorList>
    </citation>
    <scope>IDENTIFICATION</scope>
</reference>
<proteinExistence type="predicted"/>
<keyword evidence="1" id="KW-0732">Signal</keyword>
<dbReference type="Proteomes" id="UP000887566">
    <property type="component" value="Unplaced"/>
</dbReference>
<sequence>MKAESVLALHIVLIAFCLNLSNAAAVDIWPRFKELRAISEKRTMNAELLEQLQTALARKDPRTHPLLFRRCIFSPVQCVVPEAESGLAYKLQFR</sequence>